<organism evidence="1 2">
    <name type="scientific">Taxus chinensis</name>
    <name type="common">Chinese yew</name>
    <name type="synonym">Taxus wallichiana var. chinensis</name>
    <dbReference type="NCBI Taxonomy" id="29808"/>
    <lineage>
        <taxon>Eukaryota</taxon>
        <taxon>Viridiplantae</taxon>
        <taxon>Streptophyta</taxon>
        <taxon>Embryophyta</taxon>
        <taxon>Tracheophyta</taxon>
        <taxon>Spermatophyta</taxon>
        <taxon>Pinopsida</taxon>
        <taxon>Pinidae</taxon>
        <taxon>Conifers II</taxon>
        <taxon>Cupressales</taxon>
        <taxon>Taxaceae</taxon>
        <taxon>Taxus</taxon>
    </lineage>
</organism>
<comment type="caution">
    <text evidence="1">The sequence shown here is derived from an EMBL/GenBank/DDBJ whole genome shotgun (WGS) entry which is preliminary data.</text>
</comment>
<dbReference type="AlphaFoldDB" id="A0AA38LLE2"/>
<dbReference type="Proteomes" id="UP000824469">
    <property type="component" value="Unassembled WGS sequence"/>
</dbReference>
<name>A0AA38LLE2_TAXCH</name>
<feature type="non-terminal residue" evidence="1">
    <location>
        <position position="1"/>
    </location>
</feature>
<accession>A0AA38LLE2</accession>
<evidence type="ECO:0000313" key="1">
    <source>
        <dbReference type="EMBL" id="KAH9328056.1"/>
    </source>
</evidence>
<dbReference type="EMBL" id="JAHRHJ020000001">
    <property type="protein sequence ID" value="KAH9328056.1"/>
    <property type="molecule type" value="Genomic_DNA"/>
</dbReference>
<dbReference type="InterPro" id="IPR021489">
    <property type="entry name" value="DUF3143"/>
</dbReference>
<sequence>MFALVLTSVPIFRPTSTFSRHSTQCINPLKVGFISSFGQLRRRVVCAKANASASYESGGGGGTVDEWIDRLPDKKEPLYSHSLPCIEAWLRGLGFFQSKEDCALWHIHKPDWCAQLSLDITDLYIRPKRNLILKLDYRRHNCQLCVGQFVVDSLKLFENLTNQKSKLEKKNNYVAVETSGSNFHTCGSLNMTNDDVNSLSRSFHVGATLDPINLARCVGSTRTKIF</sequence>
<gene>
    <name evidence="1" type="ORF">KI387_000164</name>
</gene>
<dbReference type="Pfam" id="PF11341">
    <property type="entry name" value="DUF3143"/>
    <property type="match status" value="1"/>
</dbReference>
<protein>
    <submittedName>
        <fullName evidence="1">Uncharacterized protein</fullName>
    </submittedName>
</protein>
<dbReference type="PANTHER" id="PTHR35765:SF2">
    <property type="entry name" value="OS05G0569200 PROTEIN"/>
    <property type="match status" value="1"/>
</dbReference>
<evidence type="ECO:0000313" key="2">
    <source>
        <dbReference type="Proteomes" id="UP000824469"/>
    </source>
</evidence>
<reference evidence="1 2" key="1">
    <citation type="journal article" date="2021" name="Nat. Plants">
        <title>The Taxus genome provides insights into paclitaxel biosynthesis.</title>
        <authorList>
            <person name="Xiong X."/>
            <person name="Gou J."/>
            <person name="Liao Q."/>
            <person name="Li Y."/>
            <person name="Zhou Q."/>
            <person name="Bi G."/>
            <person name="Li C."/>
            <person name="Du R."/>
            <person name="Wang X."/>
            <person name="Sun T."/>
            <person name="Guo L."/>
            <person name="Liang H."/>
            <person name="Lu P."/>
            <person name="Wu Y."/>
            <person name="Zhang Z."/>
            <person name="Ro D.K."/>
            <person name="Shang Y."/>
            <person name="Huang S."/>
            <person name="Yan J."/>
        </authorList>
    </citation>
    <scope>NUCLEOTIDE SEQUENCE [LARGE SCALE GENOMIC DNA]</scope>
    <source>
        <strain evidence="1">Ta-2019</strain>
    </source>
</reference>
<keyword evidence="2" id="KW-1185">Reference proteome</keyword>
<proteinExistence type="predicted"/>
<dbReference type="PANTHER" id="PTHR35765">
    <property type="entry name" value="OS05G0569200 PROTEIN"/>
    <property type="match status" value="1"/>
</dbReference>